<evidence type="ECO:0000313" key="2">
    <source>
        <dbReference type="EMBL" id="KAF8706376.1"/>
    </source>
</evidence>
<dbReference type="Proteomes" id="UP000636709">
    <property type="component" value="Unassembled WGS sequence"/>
</dbReference>
<dbReference type="AlphaFoldDB" id="A0A835EQR8"/>
<feature type="compositionally biased region" description="Polar residues" evidence="1">
    <location>
        <begin position="43"/>
        <end position="59"/>
    </location>
</feature>
<name>A0A835EQR8_9POAL</name>
<evidence type="ECO:0000256" key="1">
    <source>
        <dbReference type="SAM" id="MobiDB-lite"/>
    </source>
</evidence>
<feature type="region of interest" description="Disordered" evidence="1">
    <location>
        <begin position="41"/>
        <end position="73"/>
    </location>
</feature>
<keyword evidence="3" id="KW-1185">Reference proteome</keyword>
<reference evidence="2" key="1">
    <citation type="submission" date="2020-07" db="EMBL/GenBank/DDBJ databases">
        <title>Genome sequence and genetic diversity analysis of an under-domesticated orphan crop, white fonio (Digitaria exilis).</title>
        <authorList>
            <person name="Bennetzen J.L."/>
            <person name="Chen S."/>
            <person name="Ma X."/>
            <person name="Wang X."/>
            <person name="Yssel A.E.J."/>
            <person name="Chaluvadi S.R."/>
            <person name="Johnson M."/>
            <person name="Gangashetty P."/>
            <person name="Hamidou F."/>
            <person name="Sanogo M.D."/>
            <person name="Zwaenepoel A."/>
            <person name="Wallace J."/>
            <person name="Van De Peer Y."/>
            <person name="Van Deynze A."/>
        </authorList>
    </citation>
    <scope>NUCLEOTIDE SEQUENCE</scope>
    <source>
        <tissue evidence="2">Leaves</tissue>
    </source>
</reference>
<dbReference type="EMBL" id="JACEFO010001767">
    <property type="protein sequence ID" value="KAF8706376.1"/>
    <property type="molecule type" value="Genomic_DNA"/>
</dbReference>
<sequence>MKALRRVLLVTPIISTREGNLVIWCHSKHLFRTMMAASGESMGKSTSTKQNIQGATTDAPTDRNKTARQQRPCNSKMAAQVRIIL</sequence>
<organism evidence="2 3">
    <name type="scientific">Digitaria exilis</name>
    <dbReference type="NCBI Taxonomy" id="1010633"/>
    <lineage>
        <taxon>Eukaryota</taxon>
        <taxon>Viridiplantae</taxon>
        <taxon>Streptophyta</taxon>
        <taxon>Embryophyta</taxon>
        <taxon>Tracheophyta</taxon>
        <taxon>Spermatophyta</taxon>
        <taxon>Magnoliopsida</taxon>
        <taxon>Liliopsida</taxon>
        <taxon>Poales</taxon>
        <taxon>Poaceae</taxon>
        <taxon>PACMAD clade</taxon>
        <taxon>Panicoideae</taxon>
        <taxon>Panicodae</taxon>
        <taxon>Paniceae</taxon>
        <taxon>Anthephorinae</taxon>
        <taxon>Digitaria</taxon>
    </lineage>
</organism>
<accession>A0A835EQR8</accession>
<gene>
    <name evidence="2" type="ORF">HU200_030640</name>
</gene>
<proteinExistence type="predicted"/>
<evidence type="ECO:0000313" key="3">
    <source>
        <dbReference type="Proteomes" id="UP000636709"/>
    </source>
</evidence>
<protein>
    <submittedName>
        <fullName evidence="2">Uncharacterized protein</fullName>
    </submittedName>
</protein>
<comment type="caution">
    <text evidence="2">The sequence shown here is derived from an EMBL/GenBank/DDBJ whole genome shotgun (WGS) entry which is preliminary data.</text>
</comment>